<evidence type="ECO:0000313" key="2">
    <source>
        <dbReference type="EMBL" id="OQR68459.1"/>
    </source>
</evidence>
<name>A0A1V9X4C3_9ACAR</name>
<reference evidence="2 3" key="1">
    <citation type="journal article" date="2017" name="Gigascience">
        <title>Draft genome of the honey bee ectoparasitic mite, Tropilaelaps mercedesae, is shaped by the parasitic life history.</title>
        <authorList>
            <person name="Dong X."/>
            <person name="Armstrong S.D."/>
            <person name="Xia D."/>
            <person name="Makepeace B.L."/>
            <person name="Darby A.C."/>
            <person name="Kadowaki T."/>
        </authorList>
    </citation>
    <scope>NUCLEOTIDE SEQUENCE [LARGE SCALE GENOMIC DNA]</scope>
    <source>
        <strain evidence="2">Wuxi-XJTLU</strain>
    </source>
</reference>
<protein>
    <submittedName>
        <fullName evidence="2">Uncharacterized protein</fullName>
    </submittedName>
</protein>
<keyword evidence="1" id="KW-0812">Transmembrane</keyword>
<accession>A0A1V9X4C3</accession>
<evidence type="ECO:0000256" key="1">
    <source>
        <dbReference type="SAM" id="Phobius"/>
    </source>
</evidence>
<sequence>MSALRLTHSTSYQVPATKHERFHRTYAKDLFFVRWVSETCSRRTFRYSISVLAFAYVVMLSYTLWMGSQIFVVPRKDSHNIIPENSSMSDNQSLAMRLLAF</sequence>
<dbReference type="Proteomes" id="UP000192247">
    <property type="component" value="Unassembled WGS sequence"/>
</dbReference>
<keyword evidence="1" id="KW-1133">Transmembrane helix</keyword>
<proteinExistence type="predicted"/>
<feature type="transmembrane region" description="Helical" evidence="1">
    <location>
        <begin position="44"/>
        <end position="65"/>
    </location>
</feature>
<gene>
    <name evidence="2" type="ORF">BIW11_12901</name>
</gene>
<dbReference type="InParanoid" id="A0A1V9X4C3"/>
<dbReference type="EMBL" id="MNPL01024605">
    <property type="protein sequence ID" value="OQR68459.1"/>
    <property type="molecule type" value="Genomic_DNA"/>
</dbReference>
<dbReference type="AlphaFoldDB" id="A0A1V9X4C3"/>
<organism evidence="2 3">
    <name type="scientific">Tropilaelaps mercedesae</name>
    <dbReference type="NCBI Taxonomy" id="418985"/>
    <lineage>
        <taxon>Eukaryota</taxon>
        <taxon>Metazoa</taxon>
        <taxon>Ecdysozoa</taxon>
        <taxon>Arthropoda</taxon>
        <taxon>Chelicerata</taxon>
        <taxon>Arachnida</taxon>
        <taxon>Acari</taxon>
        <taxon>Parasitiformes</taxon>
        <taxon>Mesostigmata</taxon>
        <taxon>Gamasina</taxon>
        <taxon>Dermanyssoidea</taxon>
        <taxon>Laelapidae</taxon>
        <taxon>Tropilaelaps</taxon>
    </lineage>
</organism>
<keyword evidence="1" id="KW-0472">Membrane</keyword>
<keyword evidence="3" id="KW-1185">Reference proteome</keyword>
<comment type="caution">
    <text evidence="2">The sequence shown here is derived from an EMBL/GenBank/DDBJ whole genome shotgun (WGS) entry which is preliminary data.</text>
</comment>
<evidence type="ECO:0000313" key="3">
    <source>
        <dbReference type="Proteomes" id="UP000192247"/>
    </source>
</evidence>